<proteinExistence type="predicted"/>
<dbReference type="SMART" id="SM00160">
    <property type="entry name" value="RanBD"/>
    <property type="match status" value="1"/>
</dbReference>
<dbReference type="InterPro" id="IPR045255">
    <property type="entry name" value="RanBP1-like"/>
</dbReference>
<keyword evidence="3" id="KW-1185">Reference proteome</keyword>
<feature type="domain" description="RanBD1" evidence="1">
    <location>
        <begin position="1"/>
        <end position="133"/>
    </location>
</feature>
<dbReference type="InterPro" id="IPR000156">
    <property type="entry name" value="Ran_bind_dom"/>
</dbReference>
<dbReference type="InterPro" id="IPR011993">
    <property type="entry name" value="PH-like_dom_sf"/>
</dbReference>
<dbReference type="PROSITE" id="PS50196">
    <property type="entry name" value="RANBD1"/>
    <property type="match status" value="1"/>
</dbReference>
<evidence type="ECO:0000259" key="1">
    <source>
        <dbReference type="PROSITE" id="PS50196"/>
    </source>
</evidence>
<sequence length="156" mass="17465">MEVKSGNEEEEIVCTYCSKLYLNGETLLDKGTEIKTWVEHGIGYACILCHCGNGRLRFVMRQEETMKVLANHAFNSHIELKPITRSDKSWTWGGLDAADGDVAEKVFALRFSNLEIAEEFKAKFEECKAEMLAKEDATIQAEAMVNAFGGKCTNSE</sequence>
<evidence type="ECO:0000313" key="2">
    <source>
        <dbReference type="EMBL" id="KAL3764419.1"/>
    </source>
</evidence>
<name>A0ABD3MK50_9STRA</name>
<dbReference type="SUPFAM" id="SSF50729">
    <property type="entry name" value="PH domain-like"/>
    <property type="match status" value="1"/>
</dbReference>
<organism evidence="2 3">
    <name type="scientific">Discostella pseudostelligera</name>
    <dbReference type="NCBI Taxonomy" id="259834"/>
    <lineage>
        <taxon>Eukaryota</taxon>
        <taxon>Sar</taxon>
        <taxon>Stramenopiles</taxon>
        <taxon>Ochrophyta</taxon>
        <taxon>Bacillariophyta</taxon>
        <taxon>Coscinodiscophyceae</taxon>
        <taxon>Thalassiosirophycidae</taxon>
        <taxon>Stephanodiscales</taxon>
        <taxon>Stephanodiscaceae</taxon>
        <taxon>Discostella</taxon>
    </lineage>
</organism>
<dbReference type="PANTHER" id="PTHR23138:SF87">
    <property type="entry name" value="E3 SUMO-PROTEIN LIGASE RANBP2"/>
    <property type="match status" value="1"/>
</dbReference>
<dbReference type="Pfam" id="PF00638">
    <property type="entry name" value="Ran_BP1"/>
    <property type="match status" value="1"/>
</dbReference>
<protein>
    <recommendedName>
        <fullName evidence="1">RanBD1 domain-containing protein</fullName>
    </recommendedName>
</protein>
<reference evidence="2 3" key="1">
    <citation type="submission" date="2024-10" db="EMBL/GenBank/DDBJ databases">
        <title>Updated reference genomes for cyclostephanoid diatoms.</title>
        <authorList>
            <person name="Roberts W.R."/>
            <person name="Alverson A.J."/>
        </authorList>
    </citation>
    <scope>NUCLEOTIDE SEQUENCE [LARGE SCALE GENOMIC DNA]</scope>
    <source>
        <strain evidence="2 3">AJA232-27</strain>
    </source>
</reference>
<accession>A0ABD3MK50</accession>
<dbReference type="Proteomes" id="UP001530293">
    <property type="component" value="Unassembled WGS sequence"/>
</dbReference>
<dbReference type="EMBL" id="JALLBG020000105">
    <property type="protein sequence ID" value="KAL3764419.1"/>
    <property type="molecule type" value="Genomic_DNA"/>
</dbReference>
<dbReference type="Gene3D" id="2.30.29.30">
    <property type="entry name" value="Pleckstrin-homology domain (PH domain)/Phosphotyrosine-binding domain (PTB)"/>
    <property type="match status" value="1"/>
</dbReference>
<comment type="caution">
    <text evidence="2">The sequence shown here is derived from an EMBL/GenBank/DDBJ whole genome shotgun (WGS) entry which is preliminary data.</text>
</comment>
<evidence type="ECO:0000313" key="3">
    <source>
        <dbReference type="Proteomes" id="UP001530293"/>
    </source>
</evidence>
<gene>
    <name evidence="2" type="ORF">ACHAWU_004925</name>
</gene>
<dbReference type="PANTHER" id="PTHR23138">
    <property type="entry name" value="RAN BINDING PROTEIN"/>
    <property type="match status" value="1"/>
</dbReference>
<dbReference type="AlphaFoldDB" id="A0ABD3MK50"/>